<feature type="transmembrane region" description="Helical" evidence="6">
    <location>
        <begin position="107"/>
        <end position="124"/>
    </location>
</feature>
<dbReference type="InterPro" id="IPR042094">
    <property type="entry name" value="T2SS_GspF_sf"/>
</dbReference>
<evidence type="ECO:0000256" key="1">
    <source>
        <dbReference type="ARBA" id="ARBA00004651"/>
    </source>
</evidence>
<dbReference type="Proteomes" id="UP000003011">
    <property type="component" value="Unassembled WGS sequence"/>
</dbReference>
<evidence type="ECO:0000313" key="9">
    <source>
        <dbReference type="Proteomes" id="UP000003011"/>
    </source>
</evidence>
<dbReference type="PANTHER" id="PTHR35007">
    <property type="entry name" value="INTEGRAL MEMBRANE PROTEIN-RELATED"/>
    <property type="match status" value="1"/>
</dbReference>
<dbReference type="Gene3D" id="1.20.81.30">
    <property type="entry name" value="Type II secretion system (T2SS), domain F"/>
    <property type="match status" value="1"/>
</dbReference>
<dbReference type="AlphaFoldDB" id="G5GID1"/>
<comment type="caution">
    <text evidence="8">The sequence shown here is derived from an EMBL/GenBank/DDBJ whole genome shotgun (WGS) entry which is preliminary data.</text>
</comment>
<keyword evidence="9" id="KW-1185">Reference proteome</keyword>
<sequence>MAISLAVIGYLVSLNFISVLSRNRMRIEKSLDEIEAVGTSPSRLVKKKKKGIKTADLSFIKISENFANNVALSGIKAKPEEFIVLWFFASFIPALLLYTFTEDVVRSSVLVLIGIAAPPIYLMFSISRRRAIFEAQLGDALMILSNALKAGFSFQQALGSVSRNLPDPIGGEFAVAVREQQLGADLETTLMSIADKMKSMDLKLLTTAVVVQQKVGGNLSEIMDTIAQTVRDRQAVARMVKTITAQGRISGIVVGALPIFLLIAITMLNAAYMNPLFKTDLGRIILVICAVMEISGFLIIMKIVDVKL</sequence>
<feature type="domain" description="Type II secretion system protein GspF" evidence="7">
    <location>
        <begin position="143"/>
        <end position="265"/>
    </location>
</feature>
<dbReference type="Pfam" id="PF00482">
    <property type="entry name" value="T2SSF"/>
    <property type="match status" value="1"/>
</dbReference>
<evidence type="ECO:0000256" key="5">
    <source>
        <dbReference type="ARBA" id="ARBA00023136"/>
    </source>
</evidence>
<feature type="transmembrane region" description="Helical" evidence="6">
    <location>
        <begin position="284"/>
        <end position="304"/>
    </location>
</feature>
<gene>
    <name evidence="8" type="ORF">HMPREF9333_01321</name>
</gene>
<dbReference type="EMBL" id="ACZL01000021">
    <property type="protein sequence ID" value="EHI55606.1"/>
    <property type="molecule type" value="Genomic_DNA"/>
</dbReference>
<evidence type="ECO:0000256" key="3">
    <source>
        <dbReference type="ARBA" id="ARBA00022692"/>
    </source>
</evidence>
<keyword evidence="4 6" id="KW-1133">Transmembrane helix</keyword>
<dbReference type="HOGENOM" id="CLU_064305_0_0_9"/>
<keyword evidence="3 6" id="KW-0812">Transmembrane</keyword>
<evidence type="ECO:0000313" key="8">
    <source>
        <dbReference type="EMBL" id="EHI55606.1"/>
    </source>
</evidence>
<evidence type="ECO:0000256" key="2">
    <source>
        <dbReference type="ARBA" id="ARBA00022475"/>
    </source>
</evidence>
<feature type="transmembrane region" description="Helical" evidence="6">
    <location>
        <begin position="82"/>
        <end position="101"/>
    </location>
</feature>
<feature type="transmembrane region" description="Helical" evidence="6">
    <location>
        <begin position="249"/>
        <end position="272"/>
    </location>
</feature>
<dbReference type="GO" id="GO:0005886">
    <property type="term" value="C:plasma membrane"/>
    <property type="evidence" value="ECO:0007669"/>
    <property type="project" value="UniProtKB-SubCell"/>
</dbReference>
<evidence type="ECO:0000256" key="6">
    <source>
        <dbReference type="SAM" id="Phobius"/>
    </source>
</evidence>
<dbReference type="STRING" id="679200.HMPREF9333_01321"/>
<name>G5GID1_9FIRM</name>
<keyword evidence="2" id="KW-1003">Cell membrane</keyword>
<feature type="transmembrane region" description="Helical" evidence="6">
    <location>
        <begin position="6"/>
        <end position="23"/>
    </location>
</feature>
<organism evidence="8 9">
    <name type="scientific">Johnsonella ignava ATCC 51276</name>
    <dbReference type="NCBI Taxonomy" id="679200"/>
    <lineage>
        <taxon>Bacteria</taxon>
        <taxon>Bacillati</taxon>
        <taxon>Bacillota</taxon>
        <taxon>Clostridia</taxon>
        <taxon>Lachnospirales</taxon>
        <taxon>Lachnospiraceae</taxon>
        <taxon>Johnsonella</taxon>
    </lineage>
</organism>
<reference evidence="8 9" key="1">
    <citation type="submission" date="2011-08" db="EMBL/GenBank/DDBJ databases">
        <title>The Genome Sequence of Johnsonella ignava ATCC 51276.</title>
        <authorList>
            <consortium name="The Broad Institute Genome Sequencing Platform"/>
            <person name="Earl A."/>
            <person name="Ward D."/>
            <person name="Feldgarden M."/>
            <person name="Gevers D."/>
            <person name="Izard J."/>
            <person name="Blanton J.M."/>
            <person name="Baranova O.V."/>
            <person name="Dewhirst F.E."/>
            <person name="Young S.K."/>
            <person name="Zeng Q."/>
            <person name="Gargeya S."/>
            <person name="Fitzgerald M."/>
            <person name="Haas B."/>
            <person name="Abouelleil A."/>
            <person name="Alvarado L."/>
            <person name="Arachchi H.M."/>
            <person name="Berlin A."/>
            <person name="Brown A."/>
            <person name="Chapman S.B."/>
            <person name="Chen Z."/>
            <person name="Dunbar C."/>
            <person name="Freedman E."/>
            <person name="Gearin G."/>
            <person name="Gellesch M."/>
            <person name="Goldberg J."/>
            <person name="Griggs A."/>
            <person name="Gujja S."/>
            <person name="Heiman D."/>
            <person name="Howarth C."/>
            <person name="Larson L."/>
            <person name="Lui A."/>
            <person name="MacDonald P.J.P."/>
            <person name="Montmayeur A."/>
            <person name="Murphy C."/>
            <person name="Neiman D."/>
            <person name="Pearson M."/>
            <person name="Priest M."/>
            <person name="Roberts A."/>
            <person name="Saif S."/>
            <person name="Shea T."/>
            <person name="Shenoy N."/>
            <person name="Sisk P."/>
            <person name="Stolte C."/>
            <person name="Sykes S."/>
            <person name="Wortman J."/>
            <person name="Nusbaum C."/>
            <person name="Birren B."/>
        </authorList>
    </citation>
    <scope>NUCLEOTIDE SEQUENCE [LARGE SCALE GENOMIC DNA]</scope>
    <source>
        <strain evidence="8 9">ATCC 51276</strain>
    </source>
</reference>
<dbReference type="InterPro" id="IPR018076">
    <property type="entry name" value="T2SS_GspF_dom"/>
</dbReference>
<evidence type="ECO:0000259" key="7">
    <source>
        <dbReference type="Pfam" id="PF00482"/>
    </source>
</evidence>
<comment type="subcellular location">
    <subcellularLocation>
        <location evidence="1">Cell membrane</location>
        <topology evidence="1">Multi-pass membrane protein</topology>
    </subcellularLocation>
</comment>
<accession>G5GID1</accession>
<dbReference type="eggNOG" id="COG4965">
    <property type="taxonomic scope" value="Bacteria"/>
</dbReference>
<keyword evidence="5 6" id="KW-0472">Membrane</keyword>
<proteinExistence type="predicted"/>
<evidence type="ECO:0000256" key="4">
    <source>
        <dbReference type="ARBA" id="ARBA00022989"/>
    </source>
</evidence>
<dbReference type="PANTHER" id="PTHR35007:SF1">
    <property type="entry name" value="PILUS ASSEMBLY PROTEIN"/>
    <property type="match status" value="1"/>
</dbReference>
<protein>
    <recommendedName>
        <fullName evidence="7">Type II secretion system protein GspF domain-containing protein</fullName>
    </recommendedName>
</protein>